<keyword evidence="3" id="KW-0804">Transcription</keyword>
<keyword evidence="4" id="KW-0175">Coiled coil</keyword>
<evidence type="ECO:0000313" key="7">
    <source>
        <dbReference type="RefSeq" id="XP_039135512.1"/>
    </source>
</evidence>
<feature type="coiled-coil region" evidence="4">
    <location>
        <begin position="152"/>
        <end position="214"/>
    </location>
</feature>
<dbReference type="PANTHER" id="PTHR46133:SF15">
    <property type="entry name" value="BHLH TRANSCRIPTION FACTOR"/>
    <property type="match status" value="1"/>
</dbReference>
<comment type="similarity">
    <text evidence="1">Belongs to the bHLH protein family.</text>
</comment>
<dbReference type="Gene3D" id="4.10.280.10">
    <property type="entry name" value="Helix-loop-helix DNA-binding domain"/>
    <property type="match status" value="1"/>
</dbReference>
<evidence type="ECO:0000313" key="6">
    <source>
        <dbReference type="Proteomes" id="UP001515500"/>
    </source>
</evidence>
<evidence type="ECO:0000259" key="5">
    <source>
        <dbReference type="PROSITE" id="PS50888"/>
    </source>
</evidence>
<keyword evidence="2" id="KW-0805">Transcription regulation</keyword>
<dbReference type="GeneID" id="120272702"/>
<feature type="domain" description="BHLH" evidence="5">
    <location>
        <begin position="111"/>
        <end position="162"/>
    </location>
</feature>
<accession>A0AB40C7C4</accession>
<dbReference type="InterPro" id="IPR044818">
    <property type="entry name" value="ILR3-like"/>
</dbReference>
<sequence length="274" mass="29791">MEPDPAAEYLIDDAGDVGAGSDGELQCAIESLCGMSPSSGMQMGDAFIGGACGLPQMNSVQNMSTGMVYSQACGSQQTGVMDGLEPGLVYGDAGSIQQVNTRKRAMDEECSRPKSKACREKMRRDKLNDRFSELSSVLDPGRPPKSDKATILSDAARVLEQLKAEAEELKISNEKLQETIKDLKAEKNELRDEKIKLKTDKERLEQQLKAMNMAPAGYMPHPMVFHPAVFAPQGQTPATKSSSSPAFPSVPMWRWLPPALVDTTKDAKLWPPNA</sequence>
<dbReference type="GO" id="GO:0003700">
    <property type="term" value="F:DNA-binding transcription factor activity"/>
    <property type="evidence" value="ECO:0007669"/>
    <property type="project" value="InterPro"/>
</dbReference>
<dbReference type="Pfam" id="PF00010">
    <property type="entry name" value="HLH"/>
    <property type="match status" value="1"/>
</dbReference>
<evidence type="ECO:0000256" key="4">
    <source>
        <dbReference type="SAM" id="Coils"/>
    </source>
</evidence>
<keyword evidence="6" id="KW-1185">Reference proteome</keyword>
<reference evidence="7" key="1">
    <citation type="submission" date="2025-08" db="UniProtKB">
        <authorList>
            <consortium name="RefSeq"/>
        </authorList>
    </citation>
    <scope>IDENTIFICATION</scope>
</reference>
<organism evidence="6 7">
    <name type="scientific">Dioscorea cayennensis subsp. rotundata</name>
    <name type="common">White Guinea yam</name>
    <name type="synonym">Dioscorea rotundata</name>
    <dbReference type="NCBI Taxonomy" id="55577"/>
    <lineage>
        <taxon>Eukaryota</taxon>
        <taxon>Viridiplantae</taxon>
        <taxon>Streptophyta</taxon>
        <taxon>Embryophyta</taxon>
        <taxon>Tracheophyta</taxon>
        <taxon>Spermatophyta</taxon>
        <taxon>Magnoliopsida</taxon>
        <taxon>Liliopsida</taxon>
        <taxon>Dioscoreales</taxon>
        <taxon>Dioscoreaceae</taxon>
        <taxon>Dioscorea</taxon>
    </lineage>
</organism>
<name>A0AB40C7C4_DIOCR</name>
<dbReference type="InterPro" id="IPR036638">
    <property type="entry name" value="HLH_DNA-bd_sf"/>
</dbReference>
<dbReference type="PANTHER" id="PTHR46133">
    <property type="entry name" value="BHLH TRANSCRIPTION FACTOR"/>
    <property type="match status" value="1"/>
</dbReference>
<gene>
    <name evidence="7" type="primary">LOC120272702</name>
</gene>
<dbReference type="AlphaFoldDB" id="A0AB40C7C4"/>
<dbReference type="GO" id="GO:0006879">
    <property type="term" value="P:intracellular iron ion homeostasis"/>
    <property type="evidence" value="ECO:0007669"/>
    <property type="project" value="InterPro"/>
</dbReference>
<dbReference type="Proteomes" id="UP001515500">
    <property type="component" value="Chromosome 11"/>
</dbReference>
<dbReference type="GO" id="GO:0046983">
    <property type="term" value="F:protein dimerization activity"/>
    <property type="evidence" value="ECO:0007669"/>
    <property type="project" value="InterPro"/>
</dbReference>
<evidence type="ECO:0000256" key="1">
    <source>
        <dbReference type="ARBA" id="ARBA00005510"/>
    </source>
</evidence>
<dbReference type="SUPFAM" id="SSF47459">
    <property type="entry name" value="HLH, helix-loop-helix DNA-binding domain"/>
    <property type="match status" value="1"/>
</dbReference>
<protein>
    <submittedName>
        <fullName evidence="7">Transcription factor ILR3-like isoform X2</fullName>
    </submittedName>
</protein>
<dbReference type="SMART" id="SM00353">
    <property type="entry name" value="HLH"/>
    <property type="match status" value="1"/>
</dbReference>
<dbReference type="CDD" id="cd11446">
    <property type="entry name" value="bHLH_AtILR3_like"/>
    <property type="match status" value="1"/>
</dbReference>
<dbReference type="InterPro" id="IPR011598">
    <property type="entry name" value="bHLH_dom"/>
</dbReference>
<proteinExistence type="inferred from homology"/>
<evidence type="ECO:0000256" key="3">
    <source>
        <dbReference type="ARBA" id="ARBA00023163"/>
    </source>
</evidence>
<dbReference type="PROSITE" id="PS50888">
    <property type="entry name" value="BHLH"/>
    <property type="match status" value="1"/>
</dbReference>
<evidence type="ECO:0000256" key="2">
    <source>
        <dbReference type="ARBA" id="ARBA00023015"/>
    </source>
</evidence>
<dbReference type="RefSeq" id="XP_039135512.1">
    <property type="nucleotide sequence ID" value="XM_039279578.1"/>
</dbReference>